<dbReference type="InterPro" id="IPR013751">
    <property type="entry name" value="ACP_syn_III_N"/>
</dbReference>
<proteinExistence type="predicted"/>
<reference evidence="6" key="1">
    <citation type="submission" date="2022-06" db="EMBL/GenBank/DDBJ databases">
        <title>WGS of actinobacteria.</title>
        <authorList>
            <person name="Thawai C."/>
        </authorList>
    </citation>
    <scope>NUCLEOTIDE SEQUENCE</scope>
    <source>
        <strain evidence="6">AA8</strain>
    </source>
</reference>
<dbReference type="GO" id="GO:0044550">
    <property type="term" value="P:secondary metabolite biosynthetic process"/>
    <property type="evidence" value="ECO:0007669"/>
    <property type="project" value="TreeGrafter"/>
</dbReference>
<gene>
    <name evidence="6" type="ORF">NQU55_18990</name>
</gene>
<dbReference type="PANTHER" id="PTHR34069:SF2">
    <property type="entry name" value="BETA-KETOACYL-[ACYL-CARRIER-PROTEIN] SYNTHASE III"/>
    <property type="match status" value="1"/>
</dbReference>
<organism evidence="6 7">
    <name type="scientific">Streptomyces telluris</name>
    <dbReference type="NCBI Taxonomy" id="2720021"/>
    <lineage>
        <taxon>Bacteria</taxon>
        <taxon>Bacillati</taxon>
        <taxon>Actinomycetota</taxon>
        <taxon>Actinomycetes</taxon>
        <taxon>Kitasatosporales</taxon>
        <taxon>Streptomycetaceae</taxon>
        <taxon>Streptomyces</taxon>
    </lineage>
</organism>
<accession>A0A9X2LIG9</accession>
<protein>
    <submittedName>
        <fullName evidence="6">3-oxoacyl-ACP synthase</fullName>
    </submittedName>
</protein>
<keyword evidence="2" id="KW-0808">Transferase</keyword>
<keyword evidence="3" id="KW-0012">Acyltransferase</keyword>
<evidence type="ECO:0000256" key="1">
    <source>
        <dbReference type="ARBA" id="ARBA00022490"/>
    </source>
</evidence>
<evidence type="ECO:0000259" key="4">
    <source>
        <dbReference type="Pfam" id="PF08541"/>
    </source>
</evidence>
<dbReference type="GO" id="GO:0006633">
    <property type="term" value="P:fatty acid biosynthetic process"/>
    <property type="evidence" value="ECO:0007669"/>
    <property type="project" value="InterPro"/>
</dbReference>
<dbReference type="InterPro" id="IPR013747">
    <property type="entry name" value="ACP_syn_III_C"/>
</dbReference>
<dbReference type="CDD" id="cd00827">
    <property type="entry name" value="init_cond_enzymes"/>
    <property type="match status" value="1"/>
</dbReference>
<name>A0A9X2LIG9_9ACTN</name>
<dbReference type="RefSeq" id="WP_168094816.1">
    <property type="nucleotide sequence ID" value="NZ_JAATER010000306.1"/>
</dbReference>
<sequence length="322" mass="34807">MSGIVDLDVRFPRGRATVEQMQRASGLPAEEIRKITLCEEIPVLGPDETAWEIARDAAAAVLDRTGVDRAGIRHVLYAGSGVWDRPAWSPAAKIAHELGIDRAHCFEVGNFCNAGMTALQIACEKSRSHGGYVLVLLGDRLGRLVDYHDATTLPLFNAGDAGSAILVGPEGYAYRHLHAAMRTDASWADFWGGEQGPDGPSFRFQGGRKGLSTAYMENFEALAQQALDAIGRKRGDIAYLLINQGDRNIQSRLLTALGLAEEQSVFTYGRLGHMASSDTVICLQELAARERLRHGDLILVASSGMGFSFGVTALEYCAEGAR</sequence>
<dbReference type="EMBL" id="JANIID010000016">
    <property type="protein sequence ID" value="MCQ8771835.1"/>
    <property type="molecule type" value="Genomic_DNA"/>
</dbReference>
<feature type="domain" description="Beta-ketoacyl-[acyl-carrier-protein] synthase III N-terminal" evidence="5">
    <location>
        <begin position="106"/>
        <end position="184"/>
    </location>
</feature>
<evidence type="ECO:0000313" key="6">
    <source>
        <dbReference type="EMBL" id="MCQ8771835.1"/>
    </source>
</evidence>
<keyword evidence="1" id="KW-0963">Cytoplasm</keyword>
<evidence type="ECO:0000256" key="2">
    <source>
        <dbReference type="ARBA" id="ARBA00022679"/>
    </source>
</evidence>
<keyword evidence="7" id="KW-1185">Reference proteome</keyword>
<evidence type="ECO:0000256" key="3">
    <source>
        <dbReference type="ARBA" id="ARBA00023315"/>
    </source>
</evidence>
<dbReference type="Gene3D" id="3.40.47.10">
    <property type="match status" value="2"/>
</dbReference>
<evidence type="ECO:0000259" key="5">
    <source>
        <dbReference type="Pfam" id="PF08545"/>
    </source>
</evidence>
<dbReference type="Pfam" id="PF08541">
    <property type="entry name" value="ACP_syn_III_C"/>
    <property type="match status" value="1"/>
</dbReference>
<dbReference type="GO" id="GO:0004315">
    <property type="term" value="F:3-oxoacyl-[acyl-carrier-protein] synthase activity"/>
    <property type="evidence" value="ECO:0007669"/>
    <property type="project" value="InterPro"/>
</dbReference>
<dbReference type="PANTHER" id="PTHR34069">
    <property type="entry name" value="3-OXOACYL-[ACYL-CARRIER-PROTEIN] SYNTHASE 3"/>
    <property type="match status" value="1"/>
</dbReference>
<dbReference type="AlphaFoldDB" id="A0A9X2LIG9"/>
<dbReference type="SUPFAM" id="SSF53901">
    <property type="entry name" value="Thiolase-like"/>
    <property type="match status" value="1"/>
</dbReference>
<comment type="caution">
    <text evidence="6">The sequence shown here is derived from an EMBL/GenBank/DDBJ whole genome shotgun (WGS) entry which is preliminary data.</text>
</comment>
<dbReference type="InterPro" id="IPR016039">
    <property type="entry name" value="Thiolase-like"/>
</dbReference>
<dbReference type="Pfam" id="PF08545">
    <property type="entry name" value="ACP_syn_III"/>
    <property type="match status" value="1"/>
</dbReference>
<dbReference type="Proteomes" id="UP001142374">
    <property type="component" value="Unassembled WGS sequence"/>
</dbReference>
<feature type="domain" description="Beta-ketoacyl-[acyl-carrier-protein] synthase III C-terminal" evidence="4">
    <location>
        <begin position="227"/>
        <end position="316"/>
    </location>
</feature>
<evidence type="ECO:0000313" key="7">
    <source>
        <dbReference type="Proteomes" id="UP001142374"/>
    </source>
</evidence>